<evidence type="ECO:0000256" key="1">
    <source>
        <dbReference type="SAM" id="MobiDB-lite"/>
    </source>
</evidence>
<gene>
    <name evidence="4" type="ORF">CS062_05955</name>
</gene>
<dbReference type="InterPro" id="IPR025392">
    <property type="entry name" value="DUF4124"/>
</dbReference>
<organism evidence="4 5">
    <name type="scientific">Roseateles chitinivorans</name>
    <dbReference type="NCBI Taxonomy" id="2917965"/>
    <lineage>
        <taxon>Bacteria</taxon>
        <taxon>Pseudomonadati</taxon>
        <taxon>Pseudomonadota</taxon>
        <taxon>Betaproteobacteria</taxon>
        <taxon>Burkholderiales</taxon>
        <taxon>Sphaerotilaceae</taxon>
        <taxon>Roseateles</taxon>
    </lineage>
</organism>
<name>A0A2G9CCQ3_9BURK</name>
<dbReference type="Proteomes" id="UP000231501">
    <property type="component" value="Unassembled WGS sequence"/>
</dbReference>
<sequence length="165" mass="18117">MMNPRLPRRPLGVMCALALMALTSIAHAQWKWRDADGRTQYSDRPPPPSVAEKDILQRPSNAVRVAPAPGAPASAAASGASAPGRAASEPSSREKVERERKAQEDKARNEAMAENCRQAQNRQRMLESGVRLRKGTVGGESQPMTEQMRQDEIRQMQTVITANCK</sequence>
<evidence type="ECO:0000259" key="3">
    <source>
        <dbReference type="Pfam" id="PF13511"/>
    </source>
</evidence>
<feature type="compositionally biased region" description="Low complexity" evidence="1">
    <location>
        <begin position="62"/>
        <end position="90"/>
    </location>
</feature>
<evidence type="ECO:0000313" key="5">
    <source>
        <dbReference type="Proteomes" id="UP000231501"/>
    </source>
</evidence>
<feature type="domain" description="DUF4124" evidence="3">
    <location>
        <begin position="16"/>
        <end position="69"/>
    </location>
</feature>
<comment type="caution">
    <text evidence="4">The sequence shown here is derived from an EMBL/GenBank/DDBJ whole genome shotgun (WGS) entry which is preliminary data.</text>
</comment>
<accession>A0A2G9CCQ3</accession>
<dbReference type="EMBL" id="PEOG01000012">
    <property type="protein sequence ID" value="PIM54218.1"/>
    <property type="molecule type" value="Genomic_DNA"/>
</dbReference>
<feature type="region of interest" description="Disordered" evidence="1">
    <location>
        <begin position="37"/>
        <end position="149"/>
    </location>
</feature>
<feature type="chain" id="PRO_5013674810" evidence="2">
    <location>
        <begin position="29"/>
        <end position="165"/>
    </location>
</feature>
<feature type="signal peptide" evidence="2">
    <location>
        <begin position="1"/>
        <end position="28"/>
    </location>
</feature>
<dbReference type="AlphaFoldDB" id="A0A2G9CCQ3"/>
<dbReference type="Pfam" id="PF13511">
    <property type="entry name" value="DUF4124"/>
    <property type="match status" value="1"/>
</dbReference>
<keyword evidence="5" id="KW-1185">Reference proteome</keyword>
<evidence type="ECO:0000256" key="2">
    <source>
        <dbReference type="SAM" id="SignalP"/>
    </source>
</evidence>
<proteinExistence type="predicted"/>
<evidence type="ECO:0000313" key="4">
    <source>
        <dbReference type="EMBL" id="PIM54218.1"/>
    </source>
</evidence>
<reference evidence="4 5" key="1">
    <citation type="submission" date="2017-11" db="EMBL/GenBank/DDBJ databases">
        <title>Draft genome sequence of Mitsuaria sp. HWN-4.</title>
        <authorList>
            <person name="Gundlapally S.R."/>
        </authorList>
    </citation>
    <scope>NUCLEOTIDE SEQUENCE [LARGE SCALE GENOMIC DNA]</scope>
    <source>
        <strain evidence="4 5">HWN-4</strain>
    </source>
</reference>
<protein>
    <submittedName>
        <fullName evidence="4">DUF4124 domain-containing protein</fullName>
    </submittedName>
</protein>
<keyword evidence="2" id="KW-0732">Signal</keyword>
<feature type="compositionally biased region" description="Basic and acidic residues" evidence="1">
    <location>
        <begin position="91"/>
        <end position="111"/>
    </location>
</feature>